<reference evidence="2" key="2">
    <citation type="submission" date="2023-06" db="EMBL/GenBank/DDBJ databases">
        <authorList>
            <consortium name="Lawrence Berkeley National Laboratory"/>
            <person name="Haridas S."/>
            <person name="Hensen N."/>
            <person name="Bonometti L."/>
            <person name="Westerberg I."/>
            <person name="Brannstrom I.O."/>
            <person name="Guillou S."/>
            <person name="Cros-Aarteil S."/>
            <person name="Calhoun S."/>
            <person name="Kuo A."/>
            <person name="Mondo S."/>
            <person name="Pangilinan J."/>
            <person name="Riley R."/>
            <person name="Labutti K."/>
            <person name="Andreopoulos B."/>
            <person name="Lipzen A."/>
            <person name="Chen C."/>
            <person name="Yanf M."/>
            <person name="Daum C."/>
            <person name="Ng V."/>
            <person name="Clum A."/>
            <person name="Steindorff A."/>
            <person name="Ohm R."/>
            <person name="Martin F."/>
            <person name="Silar P."/>
            <person name="Natvig D."/>
            <person name="Lalanne C."/>
            <person name="Gautier V."/>
            <person name="Ament-Velasquez S.L."/>
            <person name="Kruys A."/>
            <person name="Hutchinson M.I."/>
            <person name="Powell A.J."/>
            <person name="Barry K."/>
            <person name="Miller A.N."/>
            <person name="Grigoriev I.V."/>
            <person name="Debuchy R."/>
            <person name="Gladieux P."/>
            <person name="Thoren M.H."/>
            <person name="Johannesson H."/>
        </authorList>
    </citation>
    <scope>NUCLEOTIDE SEQUENCE</scope>
    <source>
        <strain evidence="2">CBS 118394</strain>
    </source>
</reference>
<keyword evidence="1" id="KW-0812">Transmembrane</keyword>
<comment type="caution">
    <text evidence="2">The sequence shown here is derived from an EMBL/GenBank/DDBJ whole genome shotgun (WGS) entry which is preliminary data.</text>
</comment>
<dbReference type="Proteomes" id="UP001283341">
    <property type="component" value="Unassembled WGS sequence"/>
</dbReference>
<organism evidence="2 3">
    <name type="scientific">Apodospora peruviana</name>
    <dbReference type="NCBI Taxonomy" id="516989"/>
    <lineage>
        <taxon>Eukaryota</taxon>
        <taxon>Fungi</taxon>
        <taxon>Dikarya</taxon>
        <taxon>Ascomycota</taxon>
        <taxon>Pezizomycotina</taxon>
        <taxon>Sordariomycetes</taxon>
        <taxon>Sordariomycetidae</taxon>
        <taxon>Sordariales</taxon>
        <taxon>Lasiosphaeriaceae</taxon>
        <taxon>Apodospora</taxon>
    </lineage>
</organism>
<accession>A0AAE0M198</accession>
<reference evidence="2" key="1">
    <citation type="journal article" date="2023" name="Mol. Phylogenet. Evol.">
        <title>Genome-scale phylogeny and comparative genomics of the fungal order Sordariales.</title>
        <authorList>
            <person name="Hensen N."/>
            <person name="Bonometti L."/>
            <person name="Westerberg I."/>
            <person name="Brannstrom I.O."/>
            <person name="Guillou S."/>
            <person name="Cros-Aarteil S."/>
            <person name="Calhoun S."/>
            <person name="Haridas S."/>
            <person name="Kuo A."/>
            <person name="Mondo S."/>
            <person name="Pangilinan J."/>
            <person name="Riley R."/>
            <person name="LaButti K."/>
            <person name="Andreopoulos B."/>
            <person name="Lipzen A."/>
            <person name="Chen C."/>
            <person name="Yan M."/>
            <person name="Daum C."/>
            <person name="Ng V."/>
            <person name="Clum A."/>
            <person name="Steindorff A."/>
            <person name="Ohm R.A."/>
            <person name="Martin F."/>
            <person name="Silar P."/>
            <person name="Natvig D.O."/>
            <person name="Lalanne C."/>
            <person name="Gautier V."/>
            <person name="Ament-Velasquez S.L."/>
            <person name="Kruys A."/>
            <person name="Hutchinson M.I."/>
            <person name="Powell A.J."/>
            <person name="Barry K."/>
            <person name="Miller A.N."/>
            <person name="Grigoriev I.V."/>
            <person name="Debuchy R."/>
            <person name="Gladieux P."/>
            <person name="Hiltunen Thoren M."/>
            <person name="Johannesson H."/>
        </authorList>
    </citation>
    <scope>NUCLEOTIDE SEQUENCE</scope>
    <source>
        <strain evidence="2">CBS 118394</strain>
    </source>
</reference>
<keyword evidence="1" id="KW-0472">Membrane</keyword>
<evidence type="ECO:0000256" key="1">
    <source>
        <dbReference type="SAM" id="Phobius"/>
    </source>
</evidence>
<protein>
    <submittedName>
        <fullName evidence="2">Uncharacterized protein</fullName>
    </submittedName>
</protein>
<keyword evidence="1" id="KW-1133">Transmembrane helix</keyword>
<sequence length="90" mass="10542">MHTVDKPLNSRLAFLLSFRFFFLPNIMSWLCIITNSGLVYIIGSKELLKIVWRVFDGENWLLALIDRCHHLYSSYTATERMGWDGMNEAN</sequence>
<name>A0AAE0M198_9PEZI</name>
<feature type="transmembrane region" description="Helical" evidence="1">
    <location>
        <begin position="20"/>
        <end position="43"/>
    </location>
</feature>
<evidence type="ECO:0000313" key="2">
    <source>
        <dbReference type="EMBL" id="KAK3315556.1"/>
    </source>
</evidence>
<keyword evidence="3" id="KW-1185">Reference proteome</keyword>
<dbReference type="AlphaFoldDB" id="A0AAE0M198"/>
<dbReference type="EMBL" id="JAUEDM010000006">
    <property type="protein sequence ID" value="KAK3315556.1"/>
    <property type="molecule type" value="Genomic_DNA"/>
</dbReference>
<gene>
    <name evidence="2" type="ORF">B0H66DRAFT_346993</name>
</gene>
<evidence type="ECO:0000313" key="3">
    <source>
        <dbReference type="Proteomes" id="UP001283341"/>
    </source>
</evidence>
<proteinExistence type="predicted"/>